<dbReference type="Proteomes" id="UP001290101">
    <property type="component" value="Unassembled WGS sequence"/>
</dbReference>
<keyword evidence="2" id="KW-1185">Reference proteome</keyword>
<accession>A0ABU5JNC3</accession>
<gene>
    <name evidence="1" type="ORF">U2F25_32305</name>
</gene>
<dbReference type="EMBL" id="JAXOTQ010000061">
    <property type="protein sequence ID" value="MDZ5494081.1"/>
    <property type="molecule type" value="Genomic_DNA"/>
</dbReference>
<reference evidence="1 2" key="1">
    <citation type="submission" date="2023-12" db="EMBL/GenBank/DDBJ databases">
        <title>Micromonospora sp. nov., isolated from Atacama Desert.</title>
        <authorList>
            <person name="Carro L."/>
            <person name="Golinska P."/>
            <person name="Klenk H.-P."/>
            <person name="Goodfellow M."/>
        </authorList>
    </citation>
    <scope>NUCLEOTIDE SEQUENCE [LARGE SCALE GENOMIC DNA]</scope>
    <source>
        <strain evidence="1 2">4G53</strain>
    </source>
</reference>
<organism evidence="1 2">
    <name type="scientific">Micromonospora sicca</name>
    <dbReference type="NCBI Taxonomy" id="2202420"/>
    <lineage>
        <taxon>Bacteria</taxon>
        <taxon>Bacillati</taxon>
        <taxon>Actinomycetota</taxon>
        <taxon>Actinomycetes</taxon>
        <taxon>Micromonosporales</taxon>
        <taxon>Micromonosporaceae</taxon>
        <taxon>Micromonospora</taxon>
    </lineage>
</organism>
<dbReference type="RefSeq" id="WP_322443596.1">
    <property type="nucleotide sequence ID" value="NZ_JAXOTQ010000061.1"/>
</dbReference>
<sequence>MGELLSTVVQIVNSYVARLLDRRLVSQDAKVAAEVLAVVVTLQELCITGDRILALAGSMVSGTARADDLTEFAALVRRQSTLVDELRSRVKSSRALLATVEVEFAFAVAPFLDGKSGLLTLWQQQAALSEYSTSTLFFLPAASVTRAVAASRPAPSAVSLDLDRTDFVLVVADEVRSVRRQEVRDIRNPADDERDRLQRDITDARAALDTARALCNQLVTATQQTVGAEAIAQLRRTLAGRDQRR</sequence>
<protein>
    <submittedName>
        <fullName evidence="1">Uncharacterized protein</fullName>
    </submittedName>
</protein>
<proteinExistence type="predicted"/>
<evidence type="ECO:0000313" key="2">
    <source>
        <dbReference type="Proteomes" id="UP001290101"/>
    </source>
</evidence>
<evidence type="ECO:0000313" key="1">
    <source>
        <dbReference type="EMBL" id="MDZ5494081.1"/>
    </source>
</evidence>
<comment type="caution">
    <text evidence="1">The sequence shown here is derived from an EMBL/GenBank/DDBJ whole genome shotgun (WGS) entry which is preliminary data.</text>
</comment>
<name>A0ABU5JNC3_9ACTN</name>